<dbReference type="GO" id="GO:0046872">
    <property type="term" value="F:metal ion binding"/>
    <property type="evidence" value="ECO:0007669"/>
    <property type="project" value="UniProtKB-KW"/>
</dbReference>
<evidence type="ECO:0000256" key="5">
    <source>
        <dbReference type="ARBA" id="ARBA00022723"/>
    </source>
</evidence>
<keyword evidence="10" id="KW-1185">Reference proteome</keyword>
<evidence type="ECO:0000259" key="8">
    <source>
        <dbReference type="Pfam" id="PF00432"/>
    </source>
</evidence>
<sequence>MALEVKKHVRYFEMCLASFPSQAESEDSNKLALVYFCLQGLQILRHLDFSESDRTGYSQYIYSYLITMGNRQGFRPSRTFNIDGNERKNDEKSYDMPSISATFFALVSLLALESDYTKRIDRQKIIQFVNSCQIRDGPDKGAFRPTLDVNGVAFGDADMRTTYMAVGIGRLCNLIDDLDVPSIIGYVTSRVSLSGGLSSSPYCEPHAGFTFCGLATLKLLDYDFGSANWTSNTLHWLVSRQVNYSNEIYSTLPSYPSWNQEDDGAFNGRDNKFADTCYSWWCTASMHLMNSDYLGLTNIREATKFLLGRTQNRLLGGFGKSHESRPDPLHSFLALASLALWSGADSTTTPDYNLDSVDDALVISGQSVAFLSKLWLPQ</sequence>
<dbReference type="PANTHER" id="PTHR11774">
    <property type="entry name" value="GERANYLGERANYL TRANSFERASE TYPE BETA SUBUNIT"/>
    <property type="match status" value="1"/>
</dbReference>
<evidence type="ECO:0000256" key="1">
    <source>
        <dbReference type="ARBA" id="ARBA00001947"/>
    </source>
</evidence>
<comment type="cofactor">
    <cofactor evidence="1">
        <name>Zn(2+)</name>
        <dbReference type="ChEBI" id="CHEBI:29105"/>
    </cofactor>
</comment>
<keyword evidence="7" id="KW-0862">Zinc</keyword>
<dbReference type="KEGG" id="pgu:PGUG_00075"/>
<dbReference type="HOGENOM" id="CLU_028946_2_1_1"/>
<dbReference type="Gene3D" id="1.50.10.20">
    <property type="match status" value="1"/>
</dbReference>
<evidence type="ECO:0000256" key="3">
    <source>
        <dbReference type="ARBA" id="ARBA00022602"/>
    </source>
</evidence>
<dbReference type="InterPro" id="IPR008930">
    <property type="entry name" value="Terpenoid_cyclase/PrenylTrfase"/>
</dbReference>
<dbReference type="OrthoDB" id="24893at2759"/>
<dbReference type="GeneID" id="5128751"/>
<dbReference type="RefSeq" id="XP_001486698.2">
    <property type="nucleotide sequence ID" value="XM_001486648.1"/>
</dbReference>
<evidence type="ECO:0000313" key="9">
    <source>
        <dbReference type="EMBL" id="EDK35977.2"/>
    </source>
</evidence>
<evidence type="ECO:0000256" key="4">
    <source>
        <dbReference type="ARBA" id="ARBA00022679"/>
    </source>
</evidence>
<keyword evidence="6" id="KW-0677">Repeat</keyword>
<dbReference type="FunCoup" id="A5D9X0">
    <property type="interactions" value="5"/>
</dbReference>
<name>A5D9X0_PICGU</name>
<dbReference type="AlphaFoldDB" id="A5D9X0"/>
<feature type="domain" description="Prenyltransferase alpha-alpha toroid" evidence="8">
    <location>
        <begin position="3"/>
        <end position="344"/>
    </location>
</feature>
<dbReference type="PANTHER" id="PTHR11774:SF4">
    <property type="entry name" value="GERANYLGERANYL TRANSFERASE TYPE-1 SUBUNIT BETA"/>
    <property type="match status" value="1"/>
</dbReference>
<evidence type="ECO:0000256" key="6">
    <source>
        <dbReference type="ARBA" id="ARBA00022737"/>
    </source>
</evidence>
<dbReference type="Proteomes" id="UP000001997">
    <property type="component" value="Unassembled WGS sequence"/>
</dbReference>
<keyword evidence="4" id="KW-0808">Transferase</keyword>
<reference evidence="9 10" key="1">
    <citation type="journal article" date="2009" name="Nature">
        <title>Evolution of pathogenicity and sexual reproduction in eight Candida genomes.</title>
        <authorList>
            <person name="Butler G."/>
            <person name="Rasmussen M.D."/>
            <person name="Lin M.F."/>
            <person name="Santos M.A."/>
            <person name="Sakthikumar S."/>
            <person name="Munro C.A."/>
            <person name="Rheinbay E."/>
            <person name="Grabherr M."/>
            <person name="Forche A."/>
            <person name="Reedy J.L."/>
            <person name="Agrafioti I."/>
            <person name="Arnaud M.B."/>
            <person name="Bates S."/>
            <person name="Brown A.J."/>
            <person name="Brunke S."/>
            <person name="Costanzo M.C."/>
            <person name="Fitzpatrick D.A."/>
            <person name="de Groot P.W."/>
            <person name="Harris D."/>
            <person name="Hoyer L.L."/>
            <person name="Hube B."/>
            <person name="Klis F.M."/>
            <person name="Kodira C."/>
            <person name="Lennard N."/>
            <person name="Logue M.E."/>
            <person name="Martin R."/>
            <person name="Neiman A.M."/>
            <person name="Nikolaou E."/>
            <person name="Quail M.A."/>
            <person name="Quinn J."/>
            <person name="Santos M.C."/>
            <person name="Schmitzberger F.F."/>
            <person name="Sherlock G."/>
            <person name="Shah P."/>
            <person name="Silverstein K.A."/>
            <person name="Skrzypek M.S."/>
            <person name="Soll D."/>
            <person name="Staggs R."/>
            <person name="Stansfield I."/>
            <person name="Stumpf M.P."/>
            <person name="Sudbery P.E."/>
            <person name="Srikantha T."/>
            <person name="Zeng Q."/>
            <person name="Berman J."/>
            <person name="Berriman M."/>
            <person name="Heitman J."/>
            <person name="Gow N.A."/>
            <person name="Lorenz M.C."/>
            <person name="Birren B.W."/>
            <person name="Kellis M."/>
            <person name="Cuomo C.A."/>
        </authorList>
    </citation>
    <scope>NUCLEOTIDE SEQUENCE [LARGE SCALE GENOMIC DNA]</scope>
    <source>
        <strain evidence="10">ATCC 6260 / CBS 566 / DSM 6381 / JCM 1539 / NBRC 10279 / NRRL Y-324</strain>
    </source>
</reference>
<dbReference type="GO" id="GO:0004662">
    <property type="term" value="F:CAAX-protein geranylgeranyltransferase activity"/>
    <property type="evidence" value="ECO:0007669"/>
    <property type="project" value="TreeGrafter"/>
</dbReference>
<organism evidence="9 10">
    <name type="scientific">Meyerozyma guilliermondii (strain ATCC 6260 / CBS 566 / DSM 6381 / JCM 1539 / NBRC 10279 / NRRL Y-324)</name>
    <name type="common">Yeast</name>
    <name type="synonym">Candida guilliermondii</name>
    <dbReference type="NCBI Taxonomy" id="294746"/>
    <lineage>
        <taxon>Eukaryota</taxon>
        <taxon>Fungi</taxon>
        <taxon>Dikarya</taxon>
        <taxon>Ascomycota</taxon>
        <taxon>Saccharomycotina</taxon>
        <taxon>Pichiomycetes</taxon>
        <taxon>Debaryomycetaceae</taxon>
        <taxon>Meyerozyma</taxon>
    </lineage>
</organism>
<protein>
    <recommendedName>
        <fullName evidence="8">Prenyltransferase alpha-alpha toroid domain-containing protein</fullName>
    </recommendedName>
</protein>
<proteinExistence type="inferred from homology"/>
<dbReference type="GO" id="GO:0005953">
    <property type="term" value="C:CAAX-protein geranylgeranyltransferase complex"/>
    <property type="evidence" value="ECO:0007669"/>
    <property type="project" value="TreeGrafter"/>
</dbReference>
<gene>
    <name evidence="9" type="ORF">PGUG_00075</name>
</gene>
<evidence type="ECO:0000313" key="10">
    <source>
        <dbReference type="Proteomes" id="UP000001997"/>
    </source>
</evidence>
<keyword evidence="5" id="KW-0479">Metal-binding</keyword>
<dbReference type="OMA" id="RWCLMRQ"/>
<dbReference type="Pfam" id="PF00432">
    <property type="entry name" value="Prenyltrans"/>
    <property type="match status" value="1"/>
</dbReference>
<dbReference type="EMBL" id="CH408155">
    <property type="protein sequence ID" value="EDK35977.2"/>
    <property type="molecule type" value="Genomic_DNA"/>
</dbReference>
<dbReference type="eggNOG" id="KOG0367">
    <property type="taxonomic scope" value="Eukaryota"/>
</dbReference>
<dbReference type="SUPFAM" id="SSF48239">
    <property type="entry name" value="Terpenoid cyclases/Protein prenyltransferases"/>
    <property type="match status" value="1"/>
</dbReference>
<comment type="similarity">
    <text evidence="2">Belongs to the protein prenyltransferase subunit beta family.</text>
</comment>
<dbReference type="STRING" id="294746.A5D9X0"/>
<evidence type="ECO:0000256" key="2">
    <source>
        <dbReference type="ARBA" id="ARBA00010497"/>
    </source>
</evidence>
<dbReference type="InterPro" id="IPR045089">
    <property type="entry name" value="PGGT1B-like"/>
</dbReference>
<dbReference type="InParanoid" id="A5D9X0"/>
<accession>A5D9X0</accession>
<evidence type="ECO:0000256" key="7">
    <source>
        <dbReference type="ARBA" id="ARBA00022833"/>
    </source>
</evidence>
<dbReference type="InterPro" id="IPR001330">
    <property type="entry name" value="Prenyltrans"/>
</dbReference>
<keyword evidence="3" id="KW-0637">Prenyltransferase</keyword>